<reference evidence="2" key="2">
    <citation type="submission" date="2021-09" db="EMBL/GenBank/DDBJ databases">
        <authorList>
            <person name="Gilroy R."/>
        </authorList>
    </citation>
    <scope>NUCLEOTIDE SEQUENCE</scope>
    <source>
        <strain evidence="2">CHK55-1828</strain>
    </source>
</reference>
<organism evidence="2 3">
    <name type="scientific">Mediterranea massiliensis</name>
    <dbReference type="NCBI Taxonomy" id="1841865"/>
    <lineage>
        <taxon>Bacteria</taxon>
        <taxon>Pseudomonadati</taxon>
        <taxon>Bacteroidota</taxon>
        <taxon>Bacteroidia</taxon>
        <taxon>Bacteroidales</taxon>
        <taxon>Bacteroidaceae</taxon>
        <taxon>Mediterranea</taxon>
    </lineage>
</organism>
<dbReference type="AlphaFoldDB" id="A0A921LDC6"/>
<comment type="caution">
    <text evidence="2">The sequence shown here is derived from an EMBL/GenBank/DDBJ whole genome shotgun (WGS) entry which is preliminary data.</text>
</comment>
<evidence type="ECO:0000256" key="1">
    <source>
        <dbReference type="SAM" id="SignalP"/>
    </source>
</evidence>
<gene>
    <name evidence="2" type="ORF">K8W02_11835</name>
</gene>
<name>A0A921LDC6_9BACT</name>
<evidence type="ECO:0000313" key="2">
    <source>
        <dbReference type="EMBL" id="HJF93053.1"/>
    </source>
</evidence>
<keyword evidence="1" id="KW-0732">Signal</keyword>
<accession>A0A921LDC6</accession>
<protein>
    <submittedName>
        <fullName evidence="2">Outer membrane beta-barrel protein</fullName>
    </submittedName>
</protein>
<reference evidence="2" key="1">
    <citation type="journal article" date="2021" name="PeerJ">
        <title>Extensive microbial diversity within the chicken gut microbiome revealed by metagenomics and culture.</title>
        <authorList>
            <person name="Gilroy R."/>
            <person name="Ravi A."/>
            <person name="Getino M."/>
            <person name="Pursley I."/>
            <person name="Horton D.L."/>
            <person name="Alikhan N.F."/>
            <person name="Baker D."/>
            <person name="Gharbi K."/>
            <person name="Hall N."/>
            <person name="Watson M."/>
            <person name="Adriaenssens E.M."/>
            <person name="Foster-Nyarko E."/>
            <person name="Jarju S."/>
            <person name="Secka A."/>
            <person name="Antonio M."/>
            <person name="Oren A."/>
            <person name="Chaudhuri R.R."/>
            <person name="La Ragione R."/>
            <person name="Hildebrand F."/>
            <person name="Pallen M.J."/>
        </authorList>
    </citation>
    <scope>NUCLEOTIDE SEQUENCE</scope>
    <source>
        <strain evidence="2">CHK55-1828</strain>
    </source>
</reference>
<feature type="chain" id="PRO_5036736339" evidence="1">
    <location>
        <begin position="22"/>
        <end position="311"/>
    </location>
</feature>
<proteinExistence type="predicted"/>
<dbReference type="RefSeq" id="WP_022019722.1">
    <property type="nucleotide sequence ID" value="NZ_CALUIP010000032.1"/>
</dbReference>
<sequence>MKTKTILTAGCLILATVCTQAQQTTEPKRERAVVETQGDSIIILRGKGDMRIRLYEQQTEDDEQKEVEIFEGVYLEKVDADKRTFLDVLPFIPQKKKYNKYEAHVSGVFLGFSRLADNFMGFGSSPKAHLDLSESWEFGFNLLAASHNFKKNPHWGLNIGLSWGYRSFSIDGDYALLKQNGATVFQSGQAMLPEGNDDTTPYYSDSRLRHFFFRIPVQLEWQQRWNKSLVFFNFGPEFEIRHGVKSFSHVDGGKKQTVGKGMYVRPIGANLLLQAGYGNLGVYLRYSMNTLFQGGKGPEMMPYSFGIAWYW</sequence>
<evidence type="ECO:0000313" key="3">
    <source>
        <dbReference type="Proteomes" id="UP000717835"/>
    </source>
</evidence>
<dbReference type="EMBL" id="DYVX01000094">
    <property type="protein sequence ID" value="HJF93053.1"/>
    <property type="molecule type" value="Genomic_DNA"/>
</dbReference>
<dbReference type="Proteomes" id="UP000717835">
    <property type="component" value="Unassembled WGS sequence"/>
</dbReference>
<feature type="signal peptide" evidence="1">
    <location>
        <begin position="1"/>
        <end position="21"/>
    </location>
</feature>